<dbReference type="RefSeq" id="WP_344751877.1">
    <property type="nucleotide sequence ID" value="NZ_BAABBW010000001.1"/>
</dbReference>
<comment type="caution">
    <text evidence="1">The sequence shown here is derived from an EMBL/GenBank/DDBJ whole genome shotgun (WGS) entry which is preliminary data.</text>
</comment>
<proteinExistence type="predicted"/>
<organism evidence="1 2">
    <name type="scientific">Gryllotalpicola koreensis</name>
    <dbReference type="NCBI Taxonomy" id="993086"/>
    <lineage>
        <taxon>Bacteria</taxon>
        <taxon>Bacillati</taxon>
        <taxon>Actinomycetota</taxon>
        <taxon>Actinomycetes</taxon>
        <taxon>Micrococcales</taxon>
        <taxon>Microbacteriaceae</taxon>
        <taxon>Gryllotalpicola</taxon>
    </lineage>
</organism>
<name>A0ABP7ZTC9_9MICO</name>
<protein>
    <submittedName>
        <fullName evidence="1">Uncharacterized protein</fullName>
    </submittedName>
</protein>
<dbReference type="Proteomes" id="UP001501079">
    <property type="component" value="Unassembled WGS sequence"/>
</dbReference>
<gene>
    <name evidence="1" type="ORF">GCM10022287_06920</name>
</gene>
<keyword evidence="2" id="KW-1185">Reference proteome</keyword>
<evidence type="ECO:0000313" key="1">
    <source>
        <dbReference type="EMBL" id="GAA4169894.1"/>
    </source>
</evidence>
<accession>A0ABP7ZTC9</accession>
<dbReference type="EMBL" id="BAABBW010000001">
    <property type="protein sequence ID" value="GAA4169894.1"/>
    <property type="molecule type" value="Genomic_DNA"/>
</dbReference>
<sequence>MAHQRGIYLKGAPAIEWQRAIYRYSPLPLGSGVSRRAIGAMLAEGHLVNIPTWVELSHEFARAGFTPAEFAMLHEAVAPRAREIARTHPELAVEVFDECLPANPLFRLRAHGWTRWLTLVRSSDMSTGDAVAAVLRGE</sequence>
<reference evidence="2" key="1">
    <citation type="journal article" date="2019" name="Int. J. Syst. Evol. Microbiol.">
        <title>The Global Catalogue of Microorganisms (GCM) 10K type strain sequencing project: providing services to taxonomists for standard genome sequencing and annotation.</title>
        <authorList>
            <consortium name="The Broad Institute Genomics Platform"/>
            <consortium name="The Broad Institute Genome Sequencing Center for Infectious Disease"/>
            <person name="Wu L."/>
            <person name="Ma J."/>
        </authorList>
    </citation>
    <scope>NUCLEOTIDE SEQUENCE [LARGE SCALE GENOMIC DNA]</scope>
    <source>
        <strain evidence="2">JCM 17591</strain>
    </source>
</reference>
<evidence type="ECO:0000313" key="2">
    <source>
        <dbReference type="Proteomes" id="UP001501079"/>
    </source>
</evidence>